<dbReference type="InterPro" id="IPR043502">
    <property type="entry name" value="DNA/RNA_pol_sf"/>
</dbReference>
<evidence type="ECO:0000313" key="1">
    <source>
        <dbReference type="EMBL" id="UYV66752.1"/>
    </source>
</evidence>
<evidence type="ECO:0000313" key="2">
    <source>
        <dbReference type="Proteomes" id="UP001235939"/>
    </source>
</evidence>
<dbReference type="InterPro" id="IPR043128">
    <property type="entry name" value="Rev_trsase/Diguanyl_cyclase"/>
</dbReference>
<proteinExistence type="predicted"/>
<reference evidence="1 2" key="1">
    <citation type="submission" date="2022-01" db="EMBL/GenBank/DDBJ databases">
        <title>A chromosomal length assembly of Cordylochernes scorpioides.</title>
        <authorList>
            <person name="Zeh D."/>
            <person name="Zeh J."/>
        </authorList>
    </citation>
    <scope>NUCLEOTIDE SEQUENCE [LARGE SCALE GENOMIC DNA]</scope>
    <source>
        <strain evidence="1">IN4F17</strain>
        <tissue evidence="1">Whole Body</tissue>
    </source>
</reference>
<dbReference type="EMBL" id="CP092866">
    <property type="protein sequence ID" value="UYV66752.1"/>
    <property type="molecule type" value="Genomic_DNA"/>
</dbReference>
<sequence length="122" mass="13304">MITVGQPSPPSAQKDDSLRPCGYYRKLNAASDPDRYPVPNIMDFASHLHVIVAVYACGVDVEKGPIRQQLWDAPPCDNVESSTSGTSLDAVCMPCHSRVQKTDCGKWLRGNGEPSFRTPSVL</sequence>
<keyword evidence="2" id="KW-1185">Reference proteome</keyword>
<dbReference type="Proteomes" id="UP001235939">
    <property type="component" value="Chromosome 04"/>
</dbReference>
<dbReference type="Gene3D" id="3.10.10.10">
    <property type="entry name" value="HIV Type 1 Reverse Transcriptase, subunit A, domain 1"/>
    <property type="match status" value="1"/>
</dbReference>
<dbReference type="SUPFAM" id="SSF56672">
    <property type="entry name" value="DNA/RNA polymerases"/>
    <property type="match status" value="1"/>
</dbReference>
<dbReference type="Gene3D" id="3.30.70.270">
    <property type="match status" value="1"/>
</dbReference>
<accession>A0ABY6KG43</accession>
<name>A0ABY6KG43_9ARAC</name>
<gene>
    <name evidence="1" type="ORF">LAZ67_4002764</name>
</gene>
<protein>
    <submittedName>
        <fullName evidence="1">Uncharacterized protein</fullName>
    </submittedName>
</protein>
<organism evidence="1 2">
    <name type="scientific">Cordylochernes scorpioides</name>
    <dbReference type="NCBI Taxonomy" id="51811"/>
    <lineage>
        <taxon>Eukaryota</taxon>
        <taxon>Metazoa</taxon>
        <taxon>Ecdysozoa</taxon>
        <taxon>Arthropoda</taxon>
        <taxon>Chelicerata</taxon>
        <taxon>Arachnida</taxon>
        <taxon>Pseudoscorpiones</taxon>
        <taxon>Cheliferoidea</taxon>
        <taxon>Chernetidae</taxon>
        <taxon>Cordylochernes</taxon>
    </lineage>
</organism>